<evidence type="ECO:0000256" key="5">
    <source>
        <dbReference type="ARBA" id="ARBA00022630"/>
    </source>
</evidence>
<comment type="cofactor">
    <cofactor evidence="1">
        <name>FAD</name>
        <dbReference type="ChEBI" id="CHEBI:57692"/>
    </cofactor>
</comment>
<evidence type="ECO:0000256" key="3">
    <source>
        <dbReference type="ARBA" id="ARBA00006442"/>
    </source>
</evidence>
<dbReference type="EMBL" id="JACEZU010000013">
    <property type="protein sequence ID" value="MBA5689874.1"/>
    <property type="molecule type" value="Genomic_DNA"/>
</dbReference>
<keyword evidence="6" id="KW-0274">FAD</keyword>
<dbReference type="PRINTS" id="PR00368">
    <property type="entry name" value="FADPNR"/>
</dbReference>
<name>A0A7W2FE13_9BURK</name>
<evidence type="ECO:0000259" key="10">
    <source>
        <dbReference type="Pfam" id="PF18113"/>
    </source>
</evidence>
<dbReference type="GO" id="GO:0016491">
    <property type="term" value="F:oxidoreductase activity"/>
    <property type="evidence" value="ECO:0007669"/>
    <property type="project" value="UniProtKB-KW"/>
</dbReference>
<dbReference type="RefSeq" id="WP_182156676.1">
    <property type="nucleotide sequence ID" value="NZ_JACEZU010000013.1"/>
</dbReference>
<evidence type="ECO:0000313" key="12">
    <source>
        <dbReference type="Proteomes" id="UP000573499"/>
    </source>
</evidence>
<evidence type="ECO:0000259" key="9">
    <source>
        <dbReference type="Pfam" id="PF07992"/>
    </source>
</evidence>
<evidence type="ECO:0000256" key="1">
    <source>
        <dbReference type="ARBA" id="ARBA00001974"/>
    </source>
</evidence>
<evidence type="ECO:0000256" key="6">
    <source>
        <dbReference type="ARBA" id="ARBA00022827"/>
    </source>
</evidence>
<dbReference type="InterPro" id="IPR023753">
    <property type="entry name" value="FAD/NAD-binding_dom"/>
</dbReference>
<comment type="similarity">
    <text evidence="3">Belongs to the FAD-dependent oxidoreductase family.</text>
</comment>
<reference evidence="11 12" key="1">
    <citation type="submission" date="2020-07" db="EMBL/GenBank/DDBJ databases">
        <title>Novel species isolated from subtropical streams in China.</title>
        <authorList>
            <person name="Lu H."/>
        </authorList>
    </citation>
    <scope>NUCLEOTIDE SEQUENCE [LARGE SCALE GENOMIC DNA]</scope>
    <source>
        <strain evidence="11 12">LX47W</strain>
    </source>
</reference>
<gene>
    <name evidence="11" type="ORF">H3H39_22755</name>
</gene>
<dbReference type="GO" id="GO:0005737">
    <property type="term" value="C:cytoplasm"/>
    <property type="evidence" value="ECO:0007669"/>
    <property type="project" value="UniProtKB-SubCell"/>
</dbReference>
<evidence type="ECO:0000256" key="7">
    <source>
        <dbReference type="ARBA" id="ARBA00023002"/>
    </source>
</evidence>
<dbReference type="InterPro" id="IPR041364">
    <property type="entry name" value="Rbx-bd"/>
</dbReference>
<feature type="domain" description="Rubredoxin binding" evidence="10">
    <location>
        <begin position="316"/>
        <end position="387"/>
    </location>
</feature>
<evidence type="ECO:0000256" key="8">
    <source>
        <dbReference type="ARBA" id="ARBA00023027"/>
    </source>
</evidence>
<keyword evidence="12" id="KW-1185">Reference proteome</keyword>
<protein>
    <submittedName>
        <fullName evidence="11">FAD-dependent oxidoreductase</fullName>
    </submittedName>
</protein>
<dbReference type="AlphaFoldDB" id="A0A7W2FE13"/>
<keyword evidence="7" id="KW-0560">Oxidoreductase</keyword>
<dbReference type="PANTHER" id="PTHR43429:SF3">
    <property type="entry name" value="NITRITE REDUCTASE [NAD(P)H]"/>
    <property type="match status" value="1"/>
</dbReference>
<dbReference type="Pfam" id="PF07992">
    <property type="entry name" value="Pyr_redox_2"/>
    <property type="match status" value="1"/>
</dbReference>
<dbReference type="Gene3D" id="3.50.50.60">
    <property type="entry name" value="FAD/NAD(P)-binding domain"/>
    <property type="match status" value="2"/>
</dbReference>
<evidence type="ECO:0000256" key="4">
    <source>
        <dbReference type="ARBA" id="ARBA00022490"/>
    </source>
</evidence>
<dbReference type="InterPro" id="IPR050260">
    <property type="entry name" value="FAD-bd_OxRdtase"/>
</dbReference>
<dbReference type="PANTHER" id="PTHR43429">
    <property type="entry name" value="PYRIDINE NUCLEOTIDE-DISULFIDE OXIDOREDUCTASE DOMAIN-CONTAINING"/>
    <property type="match status" value="1"/>
</dbReference>
<evidence type="ECO:0000313" key="11">
    <source>
        <dbReference type="EMBL" id="MBA5689874.1"/>
    </source>
</evidence>
<proteinExistence type="inferred from homology"/>
<evidence type="ECO:0000256" key="2">
    <source>
        <dbReference type="ARBA" id="ARBA00004496"/>
    </source>
</evidence>
<dbReference type="PRINTS" id="PR00411">
    <property type="entry name" value="PNDRDTASEI"/>
</dbReference>
<dbReference type="SUPFAM" id="SSF51905">
    <property type="entry name" value="FAD/NAD(P)-binding domain"/>
    <property type="match status" value="1"/>
</dbReference>
<comment type="subcellular location">
    <subcellularLocation>
        <location evidence="2">Cytoplasm</location>
    </subcellularLocation>
</comment>
<keyword evidence="5" id="KW-0285">Flavoprotein</keyword>
<sequence>MSYPVVIVGSGLAGYNVARELRKLDAPAPLLVISRDHAGLYSKPMLSNALAGRKTAADLVMKPAEQMAVDLNARVLANTSVARIDTAARTLMLHNGEAVVYRDLVLALGADPIRLPLAGNAAHMVLAVNDLDDFHAFARALNGATGGLAVKRVAILGAGLLGCEFANDLLALGISPTVLDLAERALGRLLPPRSSAWLQSKLEAAGASFRFGVAATSVDHHASGHGLTLTLSDGGTIDADLVLSATGLRPRTALAAQAGLAVNRGVVVDRTLQASAAHVYAVGDLAEVEGLNLPFVMPIMQQARALAATLAGKPTPVNYPAMPVVVKTPACPTVVCPPAMGAQGQWRVTEDEDGLEAHFIGSAADQPLLGFALHGKATARRQALAAQVPAALPVIV</sequence>
<dbReference type="Proteomes" id="UP000573499">
    <property type="component" value="Unassembled WGS sequence"/>
</dbReference>
<dbReference type="Pfam" id="PF18113">
    <property type="entry name" value="Rbx_binding"/>
    <property type="match status" value="1"/>
</dbReference>
<keyword evidence="4" id="KW-0963">Cytoplasm</keyword>
<dbReference type="Gene3D" id="3.30.390.120">
    <property type="match status" value="1"/>
</dbReference>
<organism evidence="11 12">
    <name type="scientific">Rugamonas apoptosis</name>
    <dbReference type="NCBI Taxonomy" id="2758570"/>
    <lineage>
        <taxon>Bacteria</taxon>
        <taxon>Pseudomonadati</taxon>
        <taxon>Pseudomonadota</taxon>
        <taxon>Betaproteobacteria</taxon>
        <taxon>Burkholderiales</taxon>
        <taxon>Oxalobacteraceae</taxon>
        <taxon>Telluria group</taxon>
        <taxon>Rugamonas</taxon>
    </lineage>
</organism>
<feature type="domain" description="FAD/NAD(P)-binding" evidence="9">
    <location>
        <begin position="4"/>
        <end position="294"/>
    </location>
</feature>
<accession>A0A7W2FE13</accession>
<dbReference type="InterPro" id="IPR036188">
    <property type="entry name" value="FAD/NAD-bd_sf"/>
</dbReference>
<keyword evidence="8" id="KW-0520">NAD</keyword>
<comment type="caution">
    <text evidence="11">The sequence shown here is derived from an EMBL/GenBank/DDBJ whole genome shotgun (WGS) entry which is preliminary data.</text>
</comment>